<name>A0AAQ4CRU8_9CREN</name>
<dbReference type="AlphaFoldDB" id="A0AAQ4CRU8"/>
<dbReference type="EMBL" id="AP025226">
    <property type="protein sequence ID" value="BDB98529.1"/>
    <property type="molecule type" value="Genomic_DNA"/>
</dbReference>
<dbReference type="GeneID" id="68866276"/>
<dbReference type="RefSeq" id="WP_229572384.1">
    <property type="nucleotide sequence ID" value="NZ_AP025226.1"/>
</dbReference>
<protein>
    <submittedName>
        <fullName evidence="1">Uncharacterized protein</fullName>
    </submittedName>
</protein>
<sequence>MRIKAKIDNIEDWFIIDTGFSGEVLVNYNISDKISFLEMNVDMLILLKMSVTRL</sequence>
<proteinExistence type="predicted"/>
<evidence type="ECO:0000313" key="2">
    <source>
        <dbReference type="Proteomes" id="UP001319921"/>
    </source>
</evidence>
<dbReference type="Proteomes" id="UP001319921">
    <property type="component" value="Chromosome"/>
</dbReference>
<reference evidence="1 2" key="1">
    <citation type="journal article" date="2022" name="Microbiol. Resour. Announc.">
        <title>Complete Genome Sequence of the Hyperthermophilic and Acidophilic Archaeon Saccharolobus caldissimus Strain HS-3T.</title>
        <authorList>
            <person name="Sakai H.D."/>
            <person name="Kurosawa N."/>
        </authorList>
    </citation>
    <scope>NUCLEOTIDE SEQUENCE [LARGE SCALE GENOMIC DNA]</scope>
    <source>
        <strain evidence="1 2">JCM32116</strain>
    </source>
</reference>
<accession>A0AAQ4CRU8</accession>
<keyword evidence="2" id="KW-1185">Reference proteome</keyword>
<gene>
    <name evidence="1" type="ORF">SACC_15460</name>
</gene>
<organism evidence="1 2">
    <name type="scientific">Saccharolobus caldissimus</name>
    <dbReference type="NCBI Taxonomy" id="1702097"/>
    <lineage>
        <taxon>Archaea</taxon>
        <taxon>Thermoproteota</taxon>
        <taxon>Thermoprotei</taxon>
        <taxon>Sulfolobales</taxon>
        <taxon>Sulfolobaceae</taxon>
        <taxon>Saccharolobus</taxon>
    </lineage>
</organism>
<evidence type="ECO:0000313" key="1">
    <source>
        <dbReference type="EMBL" id="BDB98529.1"/>
    </source>
</evidence>
<dbReference type="KEGG" id="scas:SACC_15460"/>